<dbReference type="GO" id="GO:0016342">
    <property type="term" value="C:catenin complex"/>
    <property type="evidence" value="ECO:0007669"/>
    <property type="project" value="TreeGrafter"/>
</dbReference>
<dbReference type="InterPro" id="IPR047777">
    <property type="entry name" value="LapA-like_RM"/>
</dbReference>
<dbReference type="InterPro" id="IPR013783">
    <property type="entry name" value="Ig-like_fold"/>
</dbReference>
<dbReference type="CDD" id="cd11304">
    <property type="entry name" value="Cadherin_repeat"/>
    <property type="match status" value="2"/>
</dbReference>
<evidence type="ECO:0000313" key="6">
    <source>
        <dbReference type="EMBL" id="TPE50538.1"/>
    </source>
</evidence>
<dbReference type="AlphaFoldDB" id="A0A501WMK1"/>
<comment type="caution">
    <text evidence="6">The sequence shown here is derived from an EMBL/GenBank/DDBJ whole genome shotgun (WGS) entry which is preliminary data.</text>
</comment>
<keyword evidence="3" id="KW-0106">Calcium</keyword>
<dbReference type="GO" id="GO:0008013">
    <property type="term" value="F:beta-catenin binding"/>
    <property type="evidence" value="ECO:0007669"/>
    <property type="project" value="TreeGrafter"/>
</dbReference>
<dbReference type="GO" id="GO:0005509">
    <property type="term" value="F:calcium ion binding"/>
    <property type="evidence" value="ECO:0007669"/>
    <property type="project" value="InterPro"/>
</dbReference>
<keyword evidence="7" id="KW-1185">Reference proteome</keyword>
<dbReference type="NCBIfam" id="NF033682">
    <property type="entry name" value="retention_LapA"/>
    <property type="match status" value="1"/>
</dbReference>
<dbReference type="Gene3D" id="2.60.40.10">
    <property type="entry name" value="Immunoglobulins"/>
    <property type="match status" value="2"/>
</dbReference>
<name>A0A501WMK1_9GAMM</name>
<protein>
    <submittedName>
        <fullName evidence="6">Retention module-containing protein</fullName>
    </submittedName>
</protein>
<dbReference type="SUPFAM" id="SSF49313">
    <property type="entry name" value="Cadherin-like"/>
    <property type="match status" value="2"/>
</dbReference>
<evidence type="ECO:0000256" key="4">
    <source>
        <dbReference type="ARBA" id="ARBA00023136"/>
    </source>
</evidence>
<dbReference type="GO" id="GO:0016477">
    <property type="term" value="P:cell migration"/>
    <property type="evidence" value="ECO:0007669"/>
    <property type="project" value="TreeGrafter"/>
</dbReference>
<keyword evidence="4" id="KW-0472">Membrane</keyword>
<dbReference type="Gene3D" id="2.60.40.60">
    <property type="entry name" value="Cadherins"/>
    <property type="match status" value="2"/>
</dbReference>
<dbReference type="Pfam" id="PF00028">
    <property type="entry name" value="Cadherin"/>
    <property type="match status" value="2"/>
</dbReference>
<keyword evidence="2" id="KW-0677">Repeat</keyword>
<dbReference type="PANTHER" id="PTHR24027:SF438">
    <property type="entry name" value="CADHERIN 23"/>
    <property type="match status" value="1"/>
</dbReference>
<feature type="domain" description="Cadherin" evidence="5">
    <location>
        <begin position="414"/>
        <end position="511"/>
    </location>
</feature>
<dbReference type="Pfam" id="PF19077">
    <property type="entry name" value="Big_13"/>
    <property type="match status" value="1"/>
</dbReference>
<proteinExistence type="predicted"/>
<evidence type="ECO:0000313" key="7">
    <source>
        <dbReference type="Proteomes" id="UP000315901"/>
    </source>
</evidence>
<comment type="subcellular location">
    <subcellularLocation>
        <location evidence="1">Membrane</location>
    </subcellularLocation>
</comment>
<dbReference type="InterPro" id="IPR002126">
    <property type="entry name" value="Cadherin-like_dom"/>
</dbReference>
<dbReference type="InterPro" id="IPR015919">
    <property type="entry name" value="Cadherin-like_sf"/>
</dbReference>
<dbReference type="GO" id="GO:0007156">
    <property type="term" value="P:homophilic cell adhesion via plasma membrane adhesion molecules"/>
    <property type="evidence" value="ECO:0007669"/>
    <property type="project" value="InterPro"/>
</dbReference>
<reference evidence="6 7" key="1">
    <citation type="submission" date="2019-06" db="EMBL/GenBank/DDBJ databases">
        <title>A novel bacterium of genus Marinomonas, isolated from coastal sand.</title>
        <authorList>
            <person name="Huang H."/>
            <person name="Mo K."/>
            <person name="Hu Y."/>
        </authorList>
    </citation>
    <scope>NUCLEOTIDE SEQUENCE [LARGE SCALE GENOMIC DNA]</scope>
    <source>
        <strain evidence="6 7">HB171799</strain>
    </source>
</reference>
<dbReference type="GO" id="GO:0045296">
    <property type="term" value="F:cadherin binding"/>
    <property type="evidence" value="ECO:0007669"/>
    <property type="project" value="TreeGrafter"/>
</dbReference>
<accession>A0A501WMK1</accession>
<evidence type="ECO:0000256" key="2">
    <source>
        <dbReference type="ARBA" id="ARBA00022737"/>
    </source>
</evidence>
<dbReference type="PANTHER" id="PTHR24027">
    <property type="entry name" value="CADHERIN-23"/>
    <property type="match status" value="1"/>
</dbReference>
<dbReference type="InterPro" id="IPR044016">
    <property type="entry name" value="Big_13"/>
</dbReference>
<feature type="non-terminal residue" evidence="6">
    <location>
        <position position="608"/>
    </location>
</feature>
<gene>
    <name evidence="6" type="ORF">FJM67_10280</name>
</gene>
<dbReference type="EMBL" id="VFRR01000019">
    <property type="protein sequence ID" value="TPE50538.1"/>
    <property type="molecule type" value="Genomic_DNA"/>
</dbReference>
<evidence type="ECO:0000256" key="3">
    <source>
        <dbReference type="ARBA" id="ARBA00022837"/>
    </source>
</evidence>
<dbReference type="InterPro" id="IPR039808">
    <property type="entry name" value="Cadherin"/>
</dbReference>
<evidence type="ECO:0000256" key="1">
    <source>
        <dbReference type="ARBA" id="ARBA00004370"/>
    </source>
</evidence>
<organism evidence="6 7">
    <name type="scientific">Maribrevibacterium harenarium</name>
    <dbReference type="NCBI Taxonomy" id="2589817"/>
    <lineage>
        <taxon>Bacteria</taxon>
        <taxon>Pseudomonadati</taxon>
        <taxon>Pseudomonadota</taxon>
        <taxon>Gammaproteobacteria</taxon>
        <taxon>Oceanospirillales</taxon>
        <taxon>Oceanospirillaceae</taxon>
        <taxon>Maribrevibacterium</taxon>
    </lineage>
</organism>
<dbReference type="OrthoDB" id="6106816at2"/>
<dbReference type="PROSITE" id="PS50268">
    <property type="entry name" value="CADHERIN_2"/>
    <property type="match status" value="2"/>
</dbReference>
<sequence>MSDNQVSFATLGNAVGFVVQLEGVVRVQAIDGSERTIKQGDPIFYGETVVAVGNGSATIEFVDGAQIIVANEAVVEITDEIFSFGSDQELVADATTDAEALQQAILAGVDPTLIQDAPAAGEQTNADTQGESDRVDVTISRSNLTALPDYGYDTANSRSVESGGNVYYGPTGYKVPEATTFPAPTASSPVENASVTVPAANLVTNAQEATSVTVTLENIGSTAQTVSITFSDNDPNTPDITVAATNLGGGQWQVTGVDLTSLSDGDIAVTALVTDDGGNQSELTGEITLDKSADAETPELALEVAATDLVVDSSEVNDVSVTLSGIDPDAATVTVTFSDGDPTTPDVVVEAQKNATGEWVVPETDISGLKDGDITVKAKVIDEAGNESTKETAIEKISESGISAVKDSDADVNTISESAANGTEVQITGLATDADATDEVTYSLTNDYNGAFTIDATTGVVTVADNTKLDYESDTAPTIEITATSTDGSSSKATFTINLTDDTSESGISAVKDSDADVNTISESAANGTEVQITGLATDADATDEVTYSLTNDYNGAFTIDATTGVVTVADNTKLDYESDTAPTIEITATSTDGSSSKATFTINLTDD</sequence>
<dbReference type="RefSeq" id="WP_140589021.1">
    <property type="nucleotide sequence ID" value="NZ_VFRR01000019.1"/>
</dbReference>
<feature type="domain" description="Cadherin" evidence="5">
    <location>
        <begin position="520"/>
        <end position="607"/>
    </location>
</feature>
<dbReference type="SMART" id="SM00112">
    <property type="entry name" value="CA"/>
    <property type="match status" value="2"/>
</dbReference>
<evidence type="ECO:0000259" key="5">
    <source>
        <dbReference type="PROSITE" id="PS50268"/>
    </source>
</evidence>
<dbReference type="Proteomes" id="UP000315901">
    <property type="component" value="Unassembled WGS sequence"/>
</dbReference>